<reference evidence="2" key="1">
    <citation type="submission" date="2019-11" db="EMBL/GenBank/DDBJ databases">
        <title>Epiphytic Pseudomonas syringae from cherry orchards.</title>
        <authorList>
            <person name="Hulin M.T."/>
        </authorList>
    </citation>
    <scope>NUCLEOTIDE SEQUENCE</scope>
    <source>
        <strain evidence="2">PA-2-5E</strain>
    </source>
</reference>
<evidence type="ECO:0000313" key="3">
    <source>
        <dbReference type="Proteomes" id="UP000814010"/>
    </source>
</evidence>
<comment type="caution">
    <text evidence="2">The sequence shown here is derived from an EMBL/GenBank/DDBJ whole genome shotgun (WGS) entry which is preliminary data.</text>
</comment>
<accession>A0A9Q4FIH9</accession>
<dbReference type="AlphaFoldDB" id="A0A9Q4FIH9"/>
<feature type="region of interest" description="Disordered" evidence="1">
    <location>
        <begin position="84"/>
        <end position="105"/>
    </location>
</feature>
<evidence type="ECO:0000256" key="1">
    <source>
        <dbReference type="SAM" id="MobiDB-lite"/>
    </source>
</evidence>
<gene>
    <name evidence="2" type="ORF">GIV53_16760</name>
</gene>
<dbReference type="Proteomes" id="UP000814010">
    <property type="component" value="Unassembled WGS sequence"/>
</dbReference>
<name>A0A9Q4FIH9_PSESX</name>
<sequence length="105" mass="11755">MGDALRHKSALHRAFRIGRKASGTALPRWSVVTIIYRGLSPVFRARQPRKTPADWCRSSPAGFWSADNAPARFCGFRGRRRISCSHRRQHAPGTGGSSWSRLARP</sequence>
<protein>
    <submittedName>
        <fullName evidence="2">DUF1534 domain-containing protein</fullName>
    </submittedName>
</protein>
<dbReference type="AntiFam" id="ANF00261">
    <property type="entry name" value="Protein of unknown function (DUF1534)"/>
</dbReference>
<evidence type="ECO:0000313" key="2">
    <source>
        <dbReference type="EMBL" id="MCF5630923.1"/>
    </source>
</evidence>
<proteinExistence type="predicted"/>
<dbReference type="EMBL" id="WKAE01000192">
    <property type="protein sequence ID" value="MCF5630923.1"/>
    <property type="molecule type" value="Genomic_DNA"/>
</dbReference>
<organism evidence="2 3">
    <name type="scientific">Pseudomonas syringae</name>
    <dbReference type="NCBI Taxonomy" id="317"/>
    <lineage>
        <taxon>Bacteria</taxon>
        <taxon>Pseudomonadati</taxon>
        <taxon>Pseudomonadota</taxon>
        <taxon>Gammaproteobacteria</taxon>
        <taxon>Pseudomonadales</taxon>
        <taxon>Pseudomonadaceae</taxon>
        <taxon>Pseudomonas</taxon>
    </lineage>
</organism>